<dbReference type="GeneID" id="3922463"/>
<evidence type="ECO:0000313" key="2">
    <source>
        <dbReference type="EMBL" id="ABD40449.1"/>
    </source>
</evidence>
<dbReference type="KEGG" id="mhu:Mhun_0696"/>
<dbReference type="InParanoid" id="Q2FMM4"/>
<keyword evidence="3" id="KW-1185">Reference proteome</keyword>
<name>Q2FMM4_METHJ</name>
<dbReference type="STRING" id="323259.Mhun_0696"/>
<evidence type="ECO:0000256" key="1">
    <source>
        <dbReference type="SAM" id="MobiDB-lite"/>
    </source>
</evidence>
<proteinExistence type="predicted"/>
<reference evidence="3" key="1">
    <citation type="journal article" date="2016" name="Stand. Genomic Sci.">
        <title>Complete genome sequence of Methanospirillum hungatei type strain JF1.</title>
        <authorList>
            <person name="Gunsalus R.P."/>
            <person name="Cook L.E."/>
            <person name="Crable B."/>
            <person name="Rohlin L."/>
            <person name="McDonald E."/>
            <person name="Mouttaki H."/>
            <person name="Sieber J.R."/>
            <person name="Poweleit N."/>
            <person name="Zhou H."/>
            <person name="Lapidus A.L."/>
            <person name="Daligault H.E."/>
            <person name="Land M."/>
            <person name="Gilna P."/>
            <person name="Ivanova N."/>
            <person name="Kyrpides N."/>
            <person name="Culley D.E."/>
            <person name="McInerney M.J."/>
        </authorList>
    </citation>
    <scope>NUCLEOTIDE SEQUENCE [LARGE SCALE GENOMIC DNA]</scope>
    <source>
        <strain evidence="3">ATCC 27890 / DSM 864 / NBRC 100397 / JF-1</strain>
    </source>
</reference>
<protein>
    <recommendedName>
        <fullName evidence="4">DUF2334 domain-containing protein</fullName>
    </recommendedName>
</protein>
<organism evidence="2 3">
    <name type="scientific">Methanospirillum hungatei JF-1 (strain ATCC 27890 / DSM 864 / NBRC 100397 / JF-1)</name>
    <dbReference type="NCBI Taxonomy" id="323259"/>
    <lineage>
        <taxon>Archaea</taxon>
        <taxon>Methanobacteriati</taxon>
        <taxon>Methanobacteriota</taxon>
        <taxon>Stenosarchaea group</taxon>
        <taxon>Methanomicrobia</taxon>
        <taxon>Methanomicrobiales</taxon>
        <taxon>Methanospirillaceae</taxon>
        <taxon>Methanospirillum</taxon>
    </lineage>
</organism>
<dbReference type="RefSeq" id="WP_011447732.1">
    <property type="nucleotide sequence ID" value="NC_007796.1"/>
</dbReference>
<dbReference type="EMBL" id="CP000254">
    <property type="protein sequence ID" value="ABD40449.1"/>
    <property type="molecule type" value="Genomic_DNA"/>
</dbReference>
<accession>Q2FMM4</accession>
<evidence type="ECO:0008006" key="4">
    <source>
        <dbReference type="Google" id="ProtNLM"/>
    </source>
</evidence>
<dbReference type="eggNOG" id="arCOG02876">
    <property type="taxonomic scope" value="Archaea"/>
</dbReference>
<dbReference type="AlphaFoldDB" id="Q2FMM4"/>
<dbReference type="EnsemblBacteria" id="ABD40449">
    <property type="protein sequence ID" value="ABD40449"/>
    <property type="gene ID" value="Mhun_0696"/>
</dbReference>
<dbReference type="OrthoDB" id="377251at2157"/>
<sequence>MILIIGATPSYAVLKEMVNKADTYGISLTLMFTPQWGKMIGSDPEKLSEVKSWEQNGHEIALHHHSIYHGGWDGYTDYSPEEARLERLKHTKNPEPYLGTLDDMMDALAPLNPNISSGCANDEQDKTVLPSTIRYDTCSGFLNTGDPGIRSDRQSQGKGVNDYIIVGTVNGTEHRWLSHRIIGTMEPEREAEQEMANSNVNSVFGAITHSTSEQVKATYKFFEYIHARDTTGSRSRTVSEIMEEGILPEKTLSDDIINARYSYERVTSDSVKEGLPLTETPREEKQFSLQKPRKP</sequence>
<feature type="region of interest" description="Disordered" evidence="1">
    <location>
        <begin position="266"/>
        <end position="295"/>
    </location>
</feature>
<evidence type="ECO:0000313" key="3">
    <source>
        <dbReference type="Proteomes" id="UP000001941"/>
    </source>
</evidence>
<dbReference type="Proteomes" id="UP000001941">
    <property type="component" value="Chromosome"/>
</dbReference>
<dbReference type="HOGENOM" id="CLU_942025_0_0_2"/>
<gene>
    <name evidence="2" type="ordered locus">Mhun_0696</name>
</gene>